<evidence type="ECO:0000259" key="2">
    <source>
        <dbReference type="PROSITE" id="PS50097"/>
    </source>
</evidence>
<feature type="compositionally biased region" description="Polar residues" evidence="1">
    <location>
        <begin position="307"/>
        <end position="319"/>
    </location>
</feature>
<name>A0A9N9C9H2_9GLOM</name>
<feature type="domain" description="TLDc" evidence="3">
    <location>
        <begin position="344"/>
        <end position="504"/>
    </location>
</feature>
<evidence type="ECO:0000259" key="3">
    <source>
        <dbReference type="PROSITE" id="PS51886"/>
    </source>
</evidence>
<dbReference type="Gene3D" id="3.30.710.10">
    <property type="entry name" value="Potassium Channel Kv1.1, Chain A"/>
    <property type="match status" value="1"/>
</dbReference>
<dbReference type="InterPro" id="IPR011333">
    <property type="entry name" value="SKP1/BTB/POZ_sf"/>
</dbReference>
<dbReference type="InterPro" id="IPR051481">
    <property type="entry name" value="BTB-POZ/Galectin-3-binding"/>
</dbReference>
<dbReference type="SUPFAM" id="SSF54695">
    <property type="entry name" value="POZ domain"/>
    <property type="match status" value="1"/>
</dbReference>
<dbReference type="Proteomes" id="UP000789572">
    <property type="component" value="Unassembled WGS sequence"/>
</dbReference>
<dbReference type="InterPro" id="IPR006571">
    <property type="entry name" value="TLDc_dom"/>
</dbReference>
<dbReference type="PANTHER" id="PTHR24410:SF23">
    <property type="entry name" value="BTB DOMAIN-CONTAINING PROTEIN-RELATED"/>
    <property type="match status" value="1"/>
</dbReference>
<gene>
    <name evidence="4" type="ORF">POCULU_LOCUS7032</name>
</gene>
<reference evidence="4" key="1">
    <citation type="submission" date="2021-06" db="EMBL/GenBank/DDBJ databases">
        <authorList>
            <person name="Kallberg Y."/>
            <person name="Tangrot J."/>
            <person name="Rosling A."/>
        </authorList>
    </citation>
    <scope>NUCLEOTIDE SEQUENCE</scope>
    <source>
        <strain evidence="4">IA702</strain>
    </source>
</reference>
<evidence type="ECO:0000313" key="4">
    <source>
        <dbReference type="EMBL" id="CAG8592176.1"/>
    </source>
</evidence>
<protein>
    <submittedName>
        <fullName evidence="4">9266_t:CDS:1</fullName>
    </submittedName>
</protein>
<comment type="caution">
    <text evidence="4">The sequence shown here is derived from an EMBL/GenBank/DDBJ whole genome shotgun (WGS) entry which is preliminary data.</text>
</comment>
<keyword evidence="5" id="KW-1185">Reference proteome</keyword>
<evidence type="ECO:0000256" key="1">
    <source>
        <dbReference type="SAM" id="MobiDB-lite"/>
    </source>
</evidence>
<dbReference type="CDD" id="cd18186">
    <property type="entry name" value="BTB_POZ_ZBTB_KLHL-like"/>
    <property type="match status" value="1"/>
</dbReference>
<dbReference type="PANTHER" id="PTHR24410">
    <property type="entry name" value="HL07962P-RELATED"/>
    <property type="match status" value="1"/>
</dbReference>
<dbReference type="PROSITE" id="PS51886">
    <property type="entry name" value="TLDC"/>
    <property type="match status" value="1"/>
</dbReference>
<dbReference type="OrthoDB" id="2439862at2759"/>
<dbReference type="Pfam" id="PF00651">
    <property type="entry name" value="BTB"/>
    <property type="match status" value="1"/>
</dbReference>
<feature type="domain" description="BTB" evidence="2">
    <location>
        <begin position="24"/>
        <end position="102"/>
    </location>
</feature>
<sequence length="510" mass="58326">MTTVELTHHLSSEFKRLYEEPFNTDVTIQVGEEGHSKKFHAHWLILCVRSSYFKRELSYDKDDSQENSPRDCSIPHVIEPIKPETFEKLLRYIYTGIFTIEDDINSNLEIVEGAKTLELNRLMETMQSKLIKEKKETIHHRFVRVSRFASQHKEFEILNDFCKETIENSPEIIFAAADFSDIDNETLVELLNRDIDLPEGKIWEHVLRWGVAKKPGLEFDSWNDLEWSHAHGEFVKDILKDCIPLVRFFHMDNDDYIEKVVPLLHLLPYQLRVDIIRYKQTFGAYKPKSEILPPRKRVSTTTRKDAGTTSDSSARTSYPTRAIDSESESSKPQPESRRSQTPSGINTESPPPHTQAKVPQIQNVSSAILNRVQIHRDGYKPSIFHNLCDNQGPTITVIRTKENNEIIGGFNPTSWNRALKEYTNTSISFLFAVKSSGNVLSLCKKPAMAVWNGPNCGPTFGKDLALSGGFVVAGNSTIQDSYDKPIRNSMGMFSVKEIEVFQVVYDHDVE</sequence>
<dbReference type="EMBL" id="CAJVPJ010001463">
    <property type="protein sequence ID" value="CAG8592176.1"/>
    <property type="molecule type" value="Genomic_DNA"/>
</dbReference>
<dbReference type="InterPro" id="IPR000210">
    <property type="entry name" value="BTB/POZ_dom"/>
</dbReference>
<accession>A0A9N9C9H2</accession>
<dbReference type="PROSITE" id="PS50097">
    <property type="entry name" value="BTB"/>
    <property type="match status" value="1"/>
</dbReference>
<organism evidence="4 5">
    <name type="scientific">Paraglomus occultum</name>
    <dbReference type="NCBI Taxonomy" id="144539"/>
    <lineage>
        <taxon>Eukaryota</taxon>
        <taxon>Fungi</taxon>
        <taxon>Fungi incertae sedis</taxon>
        <taxon>Mucoromycota</taxon>
        <taxon>Glomeromycotina</taxon>
        <taxon>Glomeromycetes</taxon>
        <taxon>Paraglomerales</taxon>
        <taxon>Paraglomeraceae</taxon>
        <taxon>Paraglomus</taxon>
    </lineage>
</organism>
<proteinExistence type="predicted"/>
<evidence type="ECO:0000313" key="5">
    <source>
        <dbReference type="Proteomes" id="UP000789572"/>
    </source>
</evidence>
<dbReference type="Pfam" id="PF07534">
    <property type="entry name" value="TLD"/>
    <property type="match status" value="1"/>
</dbReference>
<feature type="region of interest" description="Disordered" evidence="1">
    <location>
        <begin position="293"/>
        <end position="358"/>
    </location>
</feature>
<dbReference type="SMART" id="SM00225">
    <property type="entry name" value="BTB"/>
    <property type="match status" value="1"/>
</dbReference>
<dbReference type="AlphaFoldDB" id="A0A9N9C9H2"/>